<dbReference type="GO" id="GO:0071555">
    <property type="term" value="P:cell wall organization"/>
    <property type="evidence" value="ECO:0007669"/>
    <property type="project" value="InterPro"/>
</dbReference>
<evidence type="ECO:0000256" key="1">
    <source>
        <dbReference type="ARBA" id="ARBA00000085"/>
    </source>
</evidence>
<dbReference type="EMBL" id="QWVS01000002">
    <property type="protein sequence ID" value="RID89324.1"/>
    <property type="molecule type" value="Genomic_DNA"/>
</dbReference>
<keyword evidence="9 16" id="KW-0418">Kinase</keyword>
<dbReference type="Pfam" id="PF07694">
    <property type="entry name" value="5TM-5TMR_LYT"/>
    <property type="match status" value="1"/>
</dbReference>
<protein>
    <recommendedName>
        <fullName evidence="3">histidine kinase</fullName>
        <ecNumber evidence="3">2.7.13.3</ecNumber>
    </recommendedName>
</protein>
<dbReference type="PANTHER" id="PTHR34220">
    <property type="entry name" value="SENSOR HISTIDINE KINASE YPDA"/>
    <property type="match status" value="1"/>
</dbReference>
<dbReference type="Pfam" id="PF13492">
    <property type="entry name" value="GAF_3"/>
    <property type="match status" value="1"/>
</dbReference>
<dbReference type="Pfam" id="PF06580">
    <property type="entry name" value="His_kinase"/>
    <property type="match status" value="1"/>
</dbReference>
<evidence type="ECO:0000259" key="15">
    <source>
        <dbReference type="PROSITE" id="PS50109"/>
    </source>
</evidence>
<dbReference type="Gene3D" id="3.30.565.10">
    <property type="entry name" value="Histidine kinase-like ATPase, C-terminal domain"/>
    <property type="match status" value="1"/>
</dbReference>
<feature type="transmembrane region" description="Helical" evidence="14">
    <location>
        <begin position="87"/>
        <end position="110"/>
    </location>
</feature>
<feature type="transmembrane region" description="Helical" evidence="14">
    <location>
        <begin position="151"/>
        <end position="173"/>
    </location>
</feature>
<comment type="caution">
    <text evidence="16">The sequence shown here is derived from an EMBL/GenBank/DDBJ whole genome shotgun (WGS) entry which is preliminary data.</text>
</comment>
<dbReference type="GO" id="GO:0005886">
    <property type="term" value="C:plasma membrane"/>
    <property type="evidence" value="ECO:0007669"/>
    <property type="project" value="UniProtKB-SubCell"/>
</dbReference>
<evidence type="ECO:0000256" key="8">
    <source>
        <dbReference type="ARBA" id="ARBA00022741"/>
    </source>
</evidence>
<reference evidence="16 17" key="1">
    <citation type="submission" date="2018-08" db="EMBL/GenBank/DDBJ databases">
        <title>Bacillus jemisoniae sp. nov., Bacillus chryseoplanitiae sp. nov., Bacillus resnikiae sp. nov., and Bacillus frankliniae sp. nov., isolated from Viking spacecraft and associated surfaces.</title>
        <authorList>
            <person name="Seuylemezian A."/>
            <person name="Vaishampayan P."/>
        </authorList>
    </citation>
    <scope>NUCLEOTIDE SEQUENCE [LARGE SCALE GENOMIC DNA]</scope>
    <source>
        <strain evidence="16 17">MA001</strain>
    </source>
</reference>
<evidence type="ECO:0000313" key="17">
    <source>
        <dbReference type="Proteomes" id="UP000266016"/>
    </source>
</evidence>
<dbReference type="InterPro" id="IPR003594">
    <property type="entry name" value="HATPase_dom"/>
</dbReference>
<dbReference type="RefSeq" id="WP_119115433.1">
    <property type="nucleotide sequence ID" value="NZ_QWVS01000002.1"/>
</dbReference>
<dbReference type="GO" id="GO:0000155">
    <property type="term" value="F:phosphorelay sensor kinase activity"/>
    <property type="evidence" value="ECO:0007669"/>
    <property type="project" value="InterPro"/>
</dbReference>
<dbReference type="AlphaFoldDB" id="A0A398BI63"/>
<comment type="catalytic activity">
    <reaction evidence="1">
        <text>ATP + protein L-histidine = ADP + protein N-phospho-L-histidine.</text>
        <dbReference type="EC" id="2.7.13.3"/>
    </reaction>
</comment>
<dbReference type="PROSITE" id="PS50109">
    <property type="entry name" value="HIS_KIN"/>
    <property type="match status" value="1"/>
</dbReference>
<dbReference type="InterPro" id="IPR003018">
    <property type="entry name" value="GAF"/>
</dbReference>
<keyword evidence="13 14" id="KW-0472">Membrane</keyword>
<evidence type="ECO:0000256" key="9">
    <source>
        <dbReference type="ARBA" id="ARBA00022777"/>
    </source>
</evidence>
<feature type="domain" description="Histidine kinase" evidence="15">
    <location>
        <begin position="477"/>
        <end position="581"/>
    </location>
</feature>
<keyword evidence="4" id="KW-1003">Cell membrane</keyword>
<gene>
    <name evidence="16" type="ORF">D1953_01810</name>
</gene>
<keyword evidence="6" id="KW-0808">Transferase</keyword>
<dbReference type="SUPFAM" id="SSF55874">
    <property type="entry name" value="ATPase domain of HSP90 chaperone/DNA topoisomerase II/histidine kinase"/>
    <property type="match status" value="1"/>
</dbReference>
<organism evidence="16 17">
    <name type="scientific">Peribacillus asahii</name>
    <dbReference type="NCBI Taxonomy" id="228899"/>
    <lineage>
        <taxon>Bacteria</taxon>
        <taxon>Bacillati</taxon>
        <taxon>Bacillota</taxon>
        <taxon>Bacilli</taxon>
        <taxon>Bacillales</taxon>
        <taxon>Bacillaceae</taxon>
        <taxon>Peribacillus</taxon>
    </lineage>
</organism>
<dbReference type="InterPro" id="IPR029016">
    <property type="entry name" value="GAF-like_dom_sf"/>
</dbReference>
<dbReference type="SUPFAM" id="SSF55781">
    <property type="entry name" value="GAF domain-like"/>
    <property type="match status" value="1"/>
</dbReference>
<evidence type="ECO:0000256" key="3">
    <source>
        <dbReference type="ARBA" id="ARBA00012438"/>
    </source>
</evidence>
<keyword evidence="10" id="KW-0067">ATP-binding</keyword>
<evidence type="ECO:0000256" key="14">
    <source>
        <dbReference type="SAM" id="Phobius"/>
    </source>
</evidence>
<proteinExistence type="predicted"/>
<evidence type="ECO:0000256" key="4">
    <source>
        <dbReference type="ARBA" id="ARBA00022475"/>
    </source>
</evidence>
<feature type="transmembrane region" description="Helical" evidence="14">
    <location>
        <begin position="6"/>
        <end position="23"/>
    </location>
</feature>
<evidence type="ECO:0000313" key="16">
    <source>
        <dbReference type="EMBL" id="RID89324.1"/>
    </source>
</evidence>
<keyword evidence="7 14" id="KW-0812">Transmembrane</keyword>
<keyword evidence="17" id="KW-1185">Reference proteome</keyword>
<dbReference type="Proteomes" id="UP000266016">
    <property type="component" value="Unassembled WGS sequence"/>
</dbReference>
<keyword evidence="8" id="KW-0547">Nucleotide-binding</keyword>
<dbReference type="InterPro" id="IPR011620">
    <property type="entry name" value="Sig_transdc_His_kinase_LytS_TM"/>
</dbReference>
<evidence type="ECO:0000256" key="11">
    <source>
        <dbReference type="ARBA" id="ARBA00022989"/>
    </source>
</evidence>
<dbReference type="InterPro" id="IPR050640">
    <property type="entry name" value="Bact_2-comp_sensor_kinase"/>
</dbReference>
<dbReference type="GO" id="GO:0005524">
    <property type="term" value="F:ATP binding"/>
    <property type="evidence" value="ECO:0007669"/>
    <property type="project" value="UniProtKB-KW"/>
</dbReference>
<evidence type="ECO:0000256" key="13">
    <source>
        <dbReference type="ARBA" id="ARBA00023136"/>
    </source>
</evidence>
<feature type="transmembrane region" description="Helical" evidence="14">
    <location>
        <begin position="185"/>
        <end position="205"/>
    </location>
</feature>
<evidence type="ECO:0000256" key="2">
    <source>
        <dbReference type="ARBA" id="ARBA00004651"/>
    </source>
</evidence>
<evidence type="ECO:0000256" key="7">
    <source>
        <dbReference type="ARBA" id="ARBA00022692"/>
    </source>
</evidence>
<evidence type="ECO:0000256" key="5">
    <source>
        <dbReference type="ARBA" id="ARBA00022553"/>
    </source>
</evidence>
<keyword evidence="5" id="KW-0597">Phosphoprotein</keyword>
<evidence type="ECO:0000256" key="10">
    <source>
        <dbReference type="ARBA" id="ARBA00022840"/>
    </source>
</evidence>
<dbReference type="Pfam" id="PF02518">
    <property type="entry name" value="HATPase_c"/>
    <property type="match status" value="1"/>
</dbReference>
<dbReference type="Gene3D" id="3.30.450.40">
    <property type="match status" value="1"/>
</dbReference>
<dbReference type="InterPro" id="IPR010559">
    <property type="entry name" value="Sig_transdc_His_kin_internal"/>
</dbReference>
<keyword evidence="11 14" id="KW-1133">Transmembrane helix</keyword>
<feature type="transmembrane region" description="Helical" evidence="14">
    <location>
        <begin position="116"/>
        <end position="139"/>
    </location>
</feature>
<name>A0A398BI63_9BACI</name>
<comment type="subcellular location">
    <subcellularLocation>
        <location evidence="2">Cell membrane</location>
        <topology evidence="2">Multi-pass membrane protein</topology>
    </subcellularLocation>
</comment>
<accession>A0A398BI63</accession>
<dbReference type="SMART" id="SM00065">
    <property type="entry name" value="GAF"/>
    <property type="match status" value="1"/>
</dbReference>
<dbReference type="InterPro" id="IPR036890">
    <property type="entry name" value="HATPase_C_sf"/>
</dbReference>
<sequence length="595" mass="65865">MFNLVSLMLEKVGIIVIVAFLLSQMKSFRQIVHGERNVTERIWLIVLFGTFGVISNYTGIEIHHDTIHKVDWITDVNPDNAIANTRVMGVVIGGLIGGPVVGIGAGVLAGVHRLTLGGFTAVACAISTVLAGVAAGYYGKKRRKSRKKITPLYAVKIGMLLEAVQMLIIVIVAKPFEQAVTLVEIISVPMILVNGFGTLLFMLIIQSMIRDEERARANQTNQAFHIADQTLPYFRQGLNPSSCQQISEIMLQLTDADAVAITDDRQILSHVGAGADHHILNMELATGLTKKALESGKVAIAQVKEEIYCFQKDCPLQAAIVLPLKVQNKTVGTLKMYFKDPAKLDKVHKELAEGLANLFSTQLELAEAEQQTKLLKDAEIKALQAQIHPHFLFNSINTISALCRTDVEKARKLLIELSSFFRSNLQGARQMMIPLEKEIEHVKAYLSLEQARFPDVYHLSLHIEPGLNQVLIPPFTLQPLVENAVNHAFTRGNHNKGTILINISSQDERIHIIVQDNGKGIEEERRRELGQRTISSKKGTGTALFNIHERLMGIYNGQAQLTIQSELNVGTKIIISIPLHSKGVFEQHVTSIHSR</sequence>
<dbReference type="InterPro" id="IPR005467">
    <property type="entry name" value="His_kinase_dom"/>
</dbReference>
<evidence type="ECO:0000256" key="12">
    <source>
        <dbReference type="ARBA" id="ARBA00023012"/>
    </source>
</evidence>
<evidence type="ECO:0000256" key="6">
    <source>
        <dbReference type="ARBA" id="ARBA00022679"/>
    </source>
</evidence>
<dbReference type="EC" id="2.7.13.3" evidence="3"/>
<dbReference type="PANTHER" id="PTHR34220:SF7">
    <property type="entry name" value="SENSOR HISTIDINE KINASE YPDA"/>
    <property type="match status" value="1"/>
</dbReference>
<keyword evidence="12" id="KW-0902">Two-component regulatory system</keyword>
<dbReference type="Gene3D" id="1.10.1760.20">
    <property type="match status" value="1"/>
</dbReference>